<sequence>MVVFQAFANWLLDVGNGEIGDPNEEDAHDSSWITIPYDYLVSRDERGLLELIDFIYDDTTLRAPTAGSLQEKALVCPKNATAYAVNAKILSDIEGESRTYLSNNQAIPMGRETSETDLLCSMKYLNTITFPGFPPHVLELKVGSPIMLL</sequence>
<keyword evidence="2" id="KW-0067">ATP-binding</keyword>
<dbReference type="GO" id="GO:0004386">
    <property type="term" value="F:helicase activity"/>
    <property type="evidence" value="ECO:0007669"/>
    <property type="project" value="UniProtKB-KW"/>
</dbReference>
<dbReference type="PANTHER" id="PTHR10492:SF96">
    <property type="entry name" value="ATP-DEPENDENT DNA HELICASE"/>
    <property type="match status" value="1"/>
</dbReference>
<evidence type="ECO:0000259" key="1">
    <source>
        <dbReference type="Pfam" id="PF21530"/>
    </source>
</evidence>
<accession>A0A699I2W8</accession>
<keyword evidence="2" id="KW-0378">Hydrolase</keyword>
<reference evidence="2" key="1">
    <citation type="journal article" date="2019" name="Sci. Rep.">
        <title>Draft genome of Tanacetum cinerariifolium, the natural source of mosquito coil.</title>
        <authorList>
            <person name="Yamashiro T."/>
            <person name="Shiraishi A."/>
            <person name="Satake H."/>
            <person name="Nakayama K."/>
        </authorList>
    </citation>
    <scope>NUCLEOTIDE SEQUENCE</scope>
</reference>
<comment type="caution">
    <text evidence="2">The sequence shown here is derived from an EMBL/GenBank/DDBJ whole genome shotgun (WGS) entry which is preliminary data.</text>
</comment>
<dbReference type="InterPro" id="IPR049163">
    <property type="entry name" value="Pif1-like_2B_dom"/>
</dbReference>
<keyword evidence="2" id="KW-0347">Helicase</keyword>
<dbReference type="PANTHER" id="PTHR10492">
    <property type="match status" value="1"/>
</dbReference>
<dbReference type="EMBL" id="BKCJ010239826">
    <property type="protein sequence ID" value="GEZ09076.1"/>
    <property type="molecule type" value="Genomic_DNA"/>
</dbReference>
<protein>
    <submittedName>
        <fullName evidence="2">DNA helicase</fullName>
    </submittedName>
</protein>
<gene>
    <name evidence="2" type="ORF">Tci_481049</name>
</gene>
<feature type="domain" description="DNA helicase Pif1-like 2B" evidence="1">
    <location>
        <begin position="124"/>
        <end position="149"/>
    </location>
</feature>
<dbReference type="AlphaFoldDB" id="A0A699I2W8"/>
<evidence type="ECO:0000313" key="2">
    <source>
        <dbReference type="EMBL" id="GEZ09076.1"/>
    </source>
</evidence>
<organism evidence="2">
    <name type="scientific">Tanacetum cinerariifolium</name>
    <name type="common">Dalmatian daisy</name>
    <name type="synonym">Chrysanthemum cinerariifolium</name>
    <dbReference type="NCBI Taxonomy" id="118510"/>
    <lineage>
        <taxon>Eukaryota</taxon>
        <taxon>Viridiplantae</taxon>
        <taxon>Streptophyta</taxon>
        <taxon>Embryophyta</taxon>
        <taxon>Tracheophyta</taxon>
        <taxon>Spermatophyta</taxon>
        <taxon>Magnoliopsida</taxon>
        <taxon>eudicotyledons</taxon>
        <taxon>Gunneridae</taxon>
        <taxon>Pentapetalae</taxon>
        <taxon>asterids</taxon>
        <taxon>campanulids</taxon>
        <taxon>Asterales</taxon>
        <taxon>Asteraceae</taxon>
        <taxon>Asteroideae</taxon>
        <taxon>Anthemideae</taxon>
        <taxon>Anthemidinae</taxon>
        <taxon>Tanacetum</taxon>
    </lineage>
</organism>
<name>A0A699I2W8_TANCI</name>
<keyword evidence="2" id="KW-0547">Nucleotide-binding</keyword>
<proteinExistence type="predicted"/>
<dbReference type="Pfam" id="PF21530">
    <property type="entry name" value="Pif1_2B_dom"/>
    <property type="match status" value="1"/>
</dbReference>